<sequence length="83" mass="8931">MPFDGLVVLALSARDADDWRHEHPELAENARVVIGSSWDALRGIYPTSLSLGASAAAAPGIGGIEMPHWISLALELGERRRGR</sequence>
<proteinExistence type="predicted"/>
<reference evidence="1 2" key="1">
    <citation type="journal article" date="2019" name="Int. J. Syst. Evol. Microbiol.">
        <title>The Global Catalogue of Microorganisms (GCM) 10K type strain sequencing project: providing services to taxonomists for standard genome sequencing and annotation.</title>
        <authorList>
            <consortium name="The Broad Institute Genomics Platform"/>
            <consortium name="The Broad Institute Genome Sequencing Center for Infectious Disease"/>
            <person name="Wu L."/>
            <person name="Ma J."/>
        </authorList>
    </citation>
    <scope>NUCLEOTIDE SEQUENCE [LARGE SCALE GENOMIC DNA]</scope>
    <source>
        <strain evidence="1 2">JCM 16365</strain>
    </source>
</reference>
<accession>A0ABN3PG01</accession>
<name>A0ABN3PG01_9MICO</name>
<protein>
    <submittedName>
        <fullName evidence="1">Uncharacterized protein</fullName>
    </submittedName>
</protein>
<dbReference type="RefSeq" id="WP_344228407.1">
    <property type="nucleotide sequence ID" value="NZ_BAAARI010000011.1"/>
</dbReference>
<evidence type="ECO:0000313" key="2">
    <source>
        <dbReference type="Proteomes" id="UP001500274"/>
    </source>
</evidence>
<comment type="caution">
    <text evidence="1">The sequence shown here is derived from an EMBL/GenBank/DDBJ whole genome shotgun (WGS) entry which is preliminary data.</text>
</comment>
<dbReference type="Proteomes" id="UP001500274">
    <property type="component" value="Unassembled WGS sequence"/>
</dbReference>
<keyword evidence="2" id="KW-1185">Reference proteome</keyword>
<gene>
    <name evidence="1" type="ORF">GCM10009862_15920</name>
</gene>
<organism evidence="1 2">
    <name type="scientific">Microbacterium binotii</name>
    <dbReference type="NCBI Taxonomy" id="462710"/>
    <lineage>
        <taxon>Bacteria</taxon>
        <taxon>Bacillati</taxon>
        <taxon>Actinomycetota</taxon>
        <taxon>Actinomycetes</taxon>
        <taxon>Micrococcales</taxon>
        <taxon>Microbacteriaceae</taxon>
        <taxon>Microbacterium</taxon>
    </lineage>
</organism>
<evidence type="ECO:0000313" key="1">
    <source>
        <dbReference type="EMBL" id="GAA2577421.1"/>
    </source>
</evidence>
<dbReference type="EMBL" id="BAAARI010000011">
    <property type="protein sequence ID" value="GAA2577421.1"/>
    <property type="molecule type" value="Genomic_DNA"/>
</dbReference>